<evidence type="ECO:0000313" key="5">
    <source>
        <dbReference type="EMBL" id="SFK12029.1"/>
    </source>
</evidence>
<feature type="region of interest" description="Disordered" evidence="2">
    <location>
        <begin position="271"/>
        <end position="297"/>
    </location>
</feature>
<keyword evidence="1" id="KW-0479">Metal-binding</keyword>
<dbReference type="PROSITE" id="PS00079">
    <property type="entry name" value="MULTICOPPER_OXIDASE1"/>
    <property type="match status" value="1"/>
</dbReference>
<keyword evidence="5" id="KW-0167">Capsid protein</keyword>
<dbReference type="InterPro" id="IPR002355">
    <property type="entry name" value="Cu_oxidase_Cu_BS"/>
</dbReference>
<reference evidence="5 6" key="1">
    <citation type="submission" date="2016-10" db="EMBL/GenBank/DDBJ databases">
        <authorList>
            <person name="de Groot N.N."/>
        </authorList>
    </citation>
    <scope>NUCLEOTIDE SEQUENCE [LARGE SCALE GENOMIC DNA]</scope>
    <source>
        <strain evidence="5 6">NE2</strain>
    </source>
</reference>
<evidence type="ECO:0000259" key="4">
    <source>
        <dbReference type="Pfam" id="PF07731"/>
    </source>
</evidence>
<dbReference type="Gene3D" id="2.60.40.420">
    <property type="entry name" value="Cupredoxins - blue copper proteins"/>
    <property type="match status" value="3"/>
</dbReference>
<dbReference type="GO" id="GO:0051301">
    <property type="term" value="P:cell division"/>
    <property type="evidence" value="ECO:0007669"/>
    <property type="project" value="UniProtKB-KW"/>
</dbReference>
<evidence type="ECO:0000256" key="1">
    <source>
        <dbReference type="ARBA" id="ARBA00022723"/>
    </source>
</evidence>
<keyword evidence="3" id="KW-0732">Signal</keyword>
<gene>
    <name evidence="5" type="ORF">SAMN05444581_102211</name>
</gene>
<evidence type="ECO:0000256" key="2">
    <source>
        <dbReference type="SAM" id="MobiDB-lite"/>
    </source>
</evidence>
<protein>
    <submittedName>
        <fullName evidence="5">Multicopper oxidase with three cupredoxin domains (Includes cell division protein FtsP and spore coat protein CotA)</fullName>
    </submittedName>
</protein>
<feature type="signal peptide" evidence="3">
    <location>
        <begin position="1"/>
        <end position="27"/>
    </location>
</feature>
<name>A0A1I3WY09_9HYPH</name>
<keyword evidence="5" id="KW-0131">Cell cycle</keyword>
<proteinExistence type="predicted"/>
<accession>A0A1I3WY09</accession>
<dbReference type="Pfam" id="PF07731">
    <property type="entry name" value="Cu-oxidase_2"/>
    <property type="match status" value="1"/>
</dbReference>
<feature type="chain" id="PRO_5011699093" evidence="3">
    <location>
        <begin position="28"/>
        <end position="697"/>
    </location>
</feature>
<feature type="domain" description="Plastocyanin-like" evidence="4">
    <location>
        <begin position="573"/>
        <end position="682"/>
    </location>
</feature>
<dbReference type="InterPro" id="IPR011706">
    <property type="entry name" value="Cu-oxidase_C"/>
</dbReference>
<dbReference type="STRING" id="1612308.SAMN05444581_102211"/>
<dbReference type="GO" id="GO:0005507">
    <property type="term" value="F:copper ion binding"/>
    <property type="evidence" value="ECO:0007669"/>
    <property type="project" value="InterPro"/>
</dbReference>
<dbReference type="InterPro" id="IPR033138">
    <property type="entry name" value="Cu_oxidase_CS"/>
</dbReference>
<dbReference type="SUPFAM" id="SSF49503">
    <property type="entry name" value="Cupredoxins"/>
    <property type="match status" value="3"/>
</dbReference>
<keyword evidence="5" id="KW-0946">Virion</keyword>
<dbReference type="GO" id="GO:0016491">
    <property type="term" value="F:oxidoreductase activity"/>
    <property type="evidence" value="ECO:0007669"/>
    <property type="project" value="InterPro"/>
</dbReference>
<dbReference type="Proteomes" id="UP000198755">
    <property type="component" value="Unassembled WGS sequence"/>
</dbReference>
<sequence>MIRTSSARRLIAAGAFLSLAFSGSAPAALAGDLAEPPVLASKNGALNLLMVARAAPISTFPDYSATGWVFDICERPARFAATCPASDKNKNPYAGVRLQLRQGDLLKVRLVNALPPIKDSGHATEPGHAFLALDPINIHTHGMLVSPHGPGADGAYGDNVFVMTLNPKNGPMPADSHAHSDVRYGYTDYSIKIPAGHPSGLFWFHPHIHGIALNQVSAGLSGIITVGALEDYVCKNASCASFFKSLPVRHIILKDAQILKDGVLLDEEEPSFCDPAQASGEPPRKGSCPGVKSSDEDGGDYTGGRWYFTLNGQPYPSIPVKSPGGEIWRITTASGSVSYDLGLWNPKQQRNMVVQVLSVDGVAVQPGQGISLGDLRQIGGAKVKPVACPGITSAATDGAPLCVRRLLMMPSSRVELWVTYRDADDRPAQPSGEETAILRTAGFETGPDGDSWPAIDLANVQFKGSGAETPAPQALTIAPDALTYREPTDVNASLLAANTAVGVDPSCHALPQGHSRRVFFNAPTSDPDAFGLGYEELDAHGAPVPGTFMDVKEFDPSRPTICLPLGPRNTPVHEKWELVNLAGEDHNFHIHQVKFRLLTHDEISGAILPGSDRGSGILHDNIPLQHADGVCNSVADWRNGACTAHPVTVDIPFAIAGDFVYHCHILEHEDGGMMARIRVRPSNDPPQMRGTRPLASQ</sequence>
<organism evidence="5 6">
    <name type="scientific">Methylocapsa palsarum</name>
    <dbReference type="NCBI Taxonomy" id="1612308"/>
    <lineage>
        <taxon>Bacteria</taxon>
        <taxon>Pseudomonadati</taxon>
        <taxon>Pseudomonadota</taxon>
        <taxon>Alphaproteobacteria</taxon>
        <taxon>Hyphomicrobiales</taxon>
        <taxon>Beijerinckiaceae</taxon>
        <taxon>Methylocapsa</taxon>
    </lineage>
</organism>
<evidence type="ECO:0000256" key="3">
    <source>
        <dbReference type="SAM" id="SignalP"/>
    </source>
</evidence>
<keyword evidence="6" id="KW-1185">Reference proteome</keyword>
<evidence type="ECO:0000313" key="6">
    <source>
        <dbReference type="Proteomes" id="UP000198755"/>
    </source>
</evidence>
<dbReference type="AlphaFoldDB" id="A0A1I3WY09"/>
<keyword evidence="5" id="KW-0132">Cell division</keyword>
<dbReference type="EMBL" id="FOSN01000002">
    <property type="protein sequence ID" value="SFK12029.1"/>
    <property type="molecule type" value="Genomic_DNA"/>
</dbReference>
<dbReference type="RefSeq" id="WP_244532090.1">
    <property type="nucleotide sequence ID" value="NZ_FOSN01000002.1"/>
</dbReference>
<dbReference type="InterPro" id="IPR008972">
    <property type="entry name" value="Cupredoxin"/>
</dbReference>
<dbReference type="PROSITE" id="PS00080">
    <property type="entry name" value="MULTICOPPER_OXIDASE2"/>
    <property type="match status" value="1"/>
</dbReference>